<accession>L5L1D7</accession>
<evidence type="ECO:0000256" key="1">
    <source>
        <dbReference type="SAM" id="MobiDB-lite"/>
    </source>
</evidence>
<organism evidence="2 3">
    <name type="scientific">Pteropus alecto</name>
    <name type="common">Black flying fox</name>
    <dbReference type="NCBI Taxonomy" id="9402"/>
    <lineage>
        <taxon>Eukaryota</taxon>
        <taxon>Metazoa</taxon>
        <taxon>Chordata</taxon>
        <taxon>Craniata</taxon>
        <taxon>Vertebrata</taxon>
        <taxon>Euteleostomi</taxon>
        <taxon>Mammalia</taxon>
        <taxon>Eutheria</taxon>
        <taxon>Laurasiatheria</taxon>
        <taxon>Chiroptera</taxon>
        <taxon>Yinpterochiroptera</taxon>
        <taxon>Pteropodoidea</taxon>
        <taxon>Pteropodidae</taxon>
        <taxon>Pteropodinae</taxon>
        <taxon>Pteropus</taxon>
    </lineage>
</organism>
<dbReference type="EMBL" id="KB030405">
    <property type="protein sequence ID" value="ELK17549.1"/>
    <property type="molecule type" value="Genomic_DNA"/>
</dbReference>
<gene>
    <name evidence="2" type="ORF">PAL_GLEAN10016655</name>
</gene>
<dbReference type="InParanoid" id="L5L1D7"/>
<proteinExistence type="predicted"/>
<keyword evidence="3" id="KW-1185">Reference proteome</keyword>
<protein>
    <submittedName>
        <fullName evidence="2">Uncharacterized protein</fullName>
    </submittedName>
</protein>
<evidence type="ECO:0000313" key="2">
    <source>
        <dbReference type="EMBL" id="ELK17549.1"/>
    </source>
</evidence>
<feature type="region of interest" description="Disordered" evidence="1">
    <location>
        <begin position="130"/>
        <end position="154"/>
    </location>
</feature>
<dbReference type="Proteomes" id="UP000010552">
    <property type="component" value="Unassembled WGS sequence"/>
</dbReference>
<feature type="compositionally biased region" description="Low complexity" evidence="1">
    <location>
        <begin position="25"/>
        <end position="40"/>
    </location>
</feature>
<reference evidence="3" key="1">
    <citation type="journal article" date="2013" name="Science">
        <title>Comparative analysis of bat genomes provides insight into the evolution of flight and immunity.</title>
        <authorList>
            <person name="Zhang G."/>
            <person name="Cowled C."/>
            <person name="Shi Z."/>
            <person name="Huang Z."/>
            <person name="Bishop-Lilly K.A."/>
            <person name="Fang X."/>
            <person name="Wynne J.W."/>
            <person name="Xiong Z."/>
            <person name="Baker M.L."/>
            <person name="Zhao W."/>
            <person name="Tachedjian M."/>
            <person name="Zhu Y."/>
            <person name="Zhou P."/>
            <person name="Jiang X."/>
            <person name="Ng J."/>
            <person name="Yang L."/>
            <person name="Wu L."/>
            <person name="Xiao J."/>
            <person name="Feng Y."/>
            <person name="Chen Y."/>
            <person name="Sun X."/>
            <person name="Zhang Y."/>
            <person name="Marsh G.A."/>
            <person name="Crameri G."/>
            <person name="Broder C.C."/>
            <person name="Frey K.G."/>
            <person name="Wang L.F."/>
            <person name="Wang J."/>
        </authorList>
    </citation>
    <scope>NUCLEOTIDE SEQUENCE [LARGE SCALE GENOMIC DNA]</scope>
</reference>
<dbReference type="AlphaFoldDB" id="L5L1D7"/>
<evidence type="ECO:0000313" key="3">
    <source>
        <dbReference type="Proteomes" id="UP000010552"/>
    </source>
</evidence>
<sequence>MKRQTWSFAPALDLGKGSGERRPQPSLRCSLASSPSSPSSRRAKQRTPKASGPVQRGEGEVTYATRKSHGSLASSSESLRPDPCAGFSRRPFVFGTAGGSPPRTAARPSKPPALRSSTIPRCRFHTAFVQTPEETDSTESLLQGQSDSKLQIRSLPSFDAQSGYGCEVRNRESIANRQQQG</sequence>
<feature type="compositionally biased region" description="Polar residues" evidence="1">
    <location>
        <begin position="138"/>
        <end position="151"/>
    </location>
</feature>
<feature type="region of interest" description="Disordered" evidence="1">
    <location>
        <begin position="1"/>
        <end position="118"/>
    </location>
</feature>
<name>L5L1D7_PTEAL</name>